<dbReference type="Proteomes" id="UP000037460">
    <property type="component" value="Unassembled WGS sequence"/>
</dbReference>
<dbReference type="InterPro" id="IPR002547">
    <property type="entry name" value="tRNA-bd_dom"/>
</dbReference>
<evidence type="ECO:0000313" key="5">
    <source>
        <dbReference type="EMBL" id="KOO31947.1"/>
    </source>
</evidence>
<dbReference type="OrthoDB" id="19141at2759"/>
<keyword evidence="6" id="KW-1185">Reference proteome</keyword>
<feature type="domain" description="TRNA-binding" evidence="4">
    <location>
        <begin position="27"/>
        <end position="128"/>
    </location>
</feature>
<keyword evidence="1 3" id="KW-0820">tRNA-binding</keyword>
<evidence type="ECO:0000256" key="2">
    <source>
        <dbReference type="ARBA" id="ARBA00022884"/>
    </source>
</evidence>
<dbReference type="Gene3D" id="2.40.50.140">
    <property type="entry name" value="Nucleic acid-binding proteins"/>
    <property type="match status" value="1"/>
</dbReference>
<dbReference type="InterPro" id="IPR012340">
    <property type="entry name" value="NA-bd_OB-fold"/>
</dbReference>
<evidence type="ECO:0000313" key="6">
    <source>
        <dbReference type="Proteomes" id="UP000037460"/>
    </source>
</evidence>
<evidence type="ECO:0000256" key="3">
    <source>
        <dbReference type="PROSITE-ProRule" id="PRU00209"/>
    </source>
</evidence>
<accession>A0A0M0K059</accession>
<dbReference type="Pfam" id="PF01588">
    <property type="entry name" value="tRNA_bind"/>
    <property type="match status" value="1"/>
</dbReference>
<reference evidence="6" key="1">
    <citation type="journal article" date="2015" name="PLoS Genet.">
        <title>Genome Sequence and Transcriptome Analyses of Chrysochromulina tobin: Metabolic Tools for Enhanced Algal Fitness in the Prominent Order Prymnesiales (Haptophyceae).</title>
        <authorList>
            <person name="Hovde B.T."/>
            <person name="Deodato C.R."/>
            <person name="Hunsperger H.M."/>
            <person name="Ryken S.A."/>
            <person name="Yost W."/>
            <person name="Jha R.K."/>
            <person name="Patterson J."/>
            <person name="Monnat R.J. Jr."/>
            <person name="Barlow S.B."/>
            <person name="Starkenburg S.R."/>
            <person name="Cattolico R.A."/>
        </authorList>
    </citation>
    <scope>NUCLEOTIDE SEQUENCE</scope>
    <source>
        <strain evidence="6">CCMP291</strain>
    </source>
</reference>
<protein>
    <submittedName>
        <fullName evidence="5">Aminoacyl tRNA synthase complex-interacting multifunctional protein 1-like protein</fullName>
    </submittedName>
</protein>
<dbReference type="AlphaFoldDB" id="A0A0M0K059"/>
<dbReference type="PROSITE" id="PS50886">
    <property type="entry name" value="TRBD"/>
    <property type="match status" value="1"/>
</dbReference>
<evidence type="ECO:0000256" key="1">
    <source>
        <dbReference type="ARBA" id="ARBA00022555"/>
    </source>
</evidence>
<gene>
    <name evidence="5" type="ORF">Ctob_014008</name>
</gene>
<name>A0A0M0K059_9EUKA</name>
<dbReference type="InterPro" id="IPR051270">
    <property type="entry name" value="Tyrosine-tRNA_ligase_regulator"/>
</dbReference>
<dbReference type="GO" id="GO:0000049">
    <property type="term" value="F:tRNA binding"/>
    <property type="evidence" value="ECO:0007669"/>
    <property type="project" value="UniProtKB-UniRule"/>
</dbReference>
<dbReference type="PANTHER" id="PTHR11586">
    <property type="entry name" value="TRNA-AMINOACYLATION COFACTOR ARC1 FAMILY MEMBER"/>
    <property type="match status" value="1"/>
</dbReference>
<evidence type="ECO:0000259" key="4">
    <source>
        <dbReference type="PROSITE" id="PS50886"/>
    </source>
</evidence>
<proteinExistence type="predicted"/>
<keyword evidence="2 3" id="KW-0694">RNA-binding</keyword>
<dbReference type="PANTHER" id="PTHR11586:SF33">
    <property type="entry name" value="AMINOACYL TRNA SYNTHASE COMPLEX-INTERACTING MULTIFUNCTIONAL PROTEIN 1"/>
    <property type="match status" value="1"/>
</dbReference>
<dbReference type="EMBL" id="JWZX01001887">
    <property type="protein sequence ID" value="KOO31947.1"/>
    <property type="molecule type" value="Genomic_DNA"/>
</dbReference>
<sequence length="129" mass="13501">KKPKADPRKKEVAPVADSGAEVGDVVDISWADIRVGKIVDAVPHPESDKLYVETIDLGDGSPRQILSGLAHHMPLDKVKGAMVVCICNLKARKLGGMESNGMVLCASTPDKSVLSFVTPSGGRGALVNA</sequence>
<comment type="caution">
    <text evidence="5">The sequence shown here is derived from an EMBL/GenBank/DDBJ whole genome shotgun (WGS) entry which is preliminary data.</text>
</comment>
<feature type="non-terminal residue" evidence="5">
    <location>
        <position position="1"/>
    </location>
</feature>
<organism evidence="5 6">
    <name type="scientific">Chrysochromulina tobinii</name>
    <dbReference type="NCBI Taxonomy" id="1460289"/>
    <lineage>
        <taxon>Eukaryota</taxon>
        <taxon>Haptista</taxon>
        <taxon>Haptophyta</taxon>
        <taxon>Prymnesiophyceae</taxon>
        <taxon>Prymnesiales</taxon>
        <taxon>Chrysochromulinaceae</taxon>
        <taxon>Chrysochromulina</taxon>
    </lineage>
</organism>
<dbReference type="SUPFAM" id="SSF50249">
    <property type="entry name" value="Nucleic acid-binding proteins"/>
    <property type="match status" value="1"/>
</dbReference>